<reference evidence="1" key="1">
    <citation type="submission" date="2014-09" db="EMBL/GenBank/DDBJ databases">
        <authorList>
            <person name="Magalhaes I.L.F."/>
            <person name="Oliveira U."/>
            <person name="Santos F.R."/>
            <person name="Vidigal T.H.D.A."/>
            <person name="Brescovit A.D."/>
            <person name="Santos A.J."/>
        </authorList>
    </citation>
    <scope>NUCLEOTIDE SEQUENCE</scope>
    <source>
        <tissue evidence="1">Shoot tissue taken approximately 20 cm above the soil surface</tissue>
    </source>
</reference>
<evidence type="ECO:0000313" key="1">
    <source>
        <dbReference type="EMBL" id="JAD52895.1"/>
    </source>
</evidence>
<dbReference type="AlphaFoldDB" id="A0A0A9AVE5"/>
<name>A0A0A9AVE5_ARUDO</name>
<protein>
    <submittedName>
        <fullName evidence="1">Uncharacterized protein</fullName>
    </submittedName>
</protein>
<reference evidence="1" key="2">
    <citation type="journal article" date="2015" name="Data Brief">
        <title>Shoot transcriptome of the giant reed, Arundo donax.</title>
        <authorList>
            <person name="Barrero R.A."/>
            <person name="Guerrero F.D."/>
            <person name="Moolhuijzen P."/>
            <person name="Goolsby J.A."/>
            <person name="Tidwell J."/>
            <person name="Bellgard S.E."/>
            <person name="Bellgard M.I."/>
        </authorList>
    </citation>
    <scope>NUCLEOTIDE SEQUENCE</scope>
    <source>
        <tissue evidence="1">Shoot tissue taken approximately 20 cm above the soil surface</tissue>
    </source>
</reference>
<accession>A0A0A9AVE5</accession>
<dbReference type="EMBL" id="GBRH01245000">
    <property type="protein sequence ID" value="JAD52895.1"/>
    <property type="molecule type" value="Transcribed_RNA"/>
</dbReference>
<proteinExistence type="predicted"/>
<sequence length="91" mass="10318">MRSIFFPKTPSSPSALVILKVRVGLPPLASTDHRRIVTPHRANHSRTYRNRIDWVTQFDSISPTCDGILGLKATRYQQSRGSDTRCHDPKC</sequence>
<organism evidence="1">
    <name type="scientific">Arundo donax</name>
    <name type="common">Giant reed</name>
    <name type="synonym">Donax arundinaceus</name>
    <dbReference type="NCBI Taxonomy" id="35708"/>
    <lineage>
        <taxon>Eukaryota</taxon>
        <taxon>Viridiplantae</taxon>
        <taxon>Streptophyta</taxon>
        <taxon>Embryophyta</taxon>
        <taxon>Tracheophyta</taxon>
        <taxon>Spermatophyta</taxon>
        <taxon>Magnoliopsida</taxon>
        <taxon>Liliopsida</taxon>
        <taxon>Poales</taxon>
        <taxon>Poaceae</taxon>
        <taxon>PACMAD clade</taxon>
        <taxon>Arundinoideae</taxon>
        <taxon>Arundineae</taxon>
        <taxon>Arundo</taxon>
    </lineage>
</organism>